<evidence type="ECO:0000256" key="2">
    <source>
        <dbReference type="ARBA" id="ARBA00022475"/>
    </source>
</evidence>
<comment type="similarity">
    <text evidence="9">Belongs to the G-protein coupled receptor 1 family.</text>
</comment>
<proteinExistence type="inferred from homology"/>
<dbReference type="Gene3D" id="1.20.1070.10">
    <property type="entry name" value="Rhodopsin 7-helix transmembrane proteins"/>
    <property type="match status" value="1"/>
</dbReference>
<sequence>IMDGVKIILAIYSITFLTGLPANILASITFIKKVRTKPSSINILLLNLTVSDLIFLLFLPFKMIEASNNMMWTIPYFLCPLSNIVYYSTIYISVLFLTAISVDRYLGVAFPIKYKMNCKCMYVIMVSIFFWILAAIQWSVVYIVQCHISGNITQNKSVCYTDFTPDQLRVLLPFRLEVCILFCISFLITAFSYISLIRILNCRPSIQRRQKQRATSLAAATLIIYIICFAPYNISHLVGFLQGRSPEWRMYTLVLSSLNASLDPIVFYFCSSTLRRAYRGRLLGALMKLPALKTCSKPDISDSESKPDGSST</sequence>
<feature type="domain" description="G-protein coupled receptors family 1 profile" evidence="11">
    <location>
        <begin position="22"/>
        <end position="267"/>
    </location>
</feature>
<dbReference type="PANTHER" id="PTHR45822:SF8">
    <property type="entry name" value="FREE FATTY ACID RECEPTOR 3-RELATED"/>
    <property type="match status" value="1"/>
</dbReference>
<dbReference type="PROSITE" id="PS00237">
    <property type="entry name" value="G_PROTEIN_RECEP_F1_1"/>
    <property type="match status" value="1"/>
</dbReference>
<reference evidence="12" key="3">
    <citation type="submission" date="2025-09" db="UniProtKB">
        <authorList>
            <consortium name="Ensembl"/>
        </authorList>
    </citation>
    <scope>IDENTIFICATION</scope>
</reference>
<reference evidence="13" key="1">
    <citation type="submission" date="2011-08" db="EMBL/GenBank/DDBJ databases">
        <title>The draft genome of Latimeria chalumnae.</title>
        <authorList>
            <person name="Di Palma F."/>
            <person name="Alfoldi J."/>
            <person name="Johnson J."/>
            <person name="Berlin A."/>
            <person name="Gnerre S."/>
            <person name="Jaffe D."/>
            <person name="MacCallum I."/>
            <person name="Young S."/>
            <person name="Walker B.J."/>
            <person name="Lander E."/>
            <person name="Lindblad-Toh K."/>
        </authorList>
    </citation>
    <scope>NUCLEOTIDE SEQUENCE [LARGE SCALE GENOMIC DNA]</scope>
    <source>
        <strain evidence="13">Wild caught</strain>
    </source>
</reference>
<accession>H2ZX95</accession>
<keyword evidence="13" id="KW-1185">Reference proteome</keyword>
<dbReference type="Proteomes" id="UP000008672">
    <property type="component" value="Unassembled WGS sequence"/>
</dbReference>
<protein>
    <recommendedName>
        <fullName evidence="11">G-protein coupled receptors family 1 profile domain-containing protein</fullName>
    </recommendedName>
</protein>
<keyword evidence="3 9" id="KW-0812">Transmembrane</keyword>
<gene>
    <name evidence="12" type="primary">LOC102367457</name>
</gene>
<evidence type="ECO:0000313" key="12">
    <source>
        <dbReference type="Ensembl" id="ENSLACP00000002016.1"/>
    </source>
</evidence>
<dbReference type="CDD" id="cd15170">
    <property type="entry name" value="7tmA_FFAR2_FFAR3"/>
    <property type="match status" value="1"/>
</dbReference>
<comment type="subcellular location">
    <subcellularLocation>
        <location evidence="1">Cell membrane</location>
        <topology evidence="1">Multi-pass membrane protein</topology>
    </subcellularLocation>
</comment>
<feature type="transmembrane region" description="Helical" evidence="10">
    <location>
        <begin position="174"/>
        <end position="196"/>
    </location>
</feature>
<evidence type="ECO:0000313" key="13">
    <source>
        <dbReference type="Proteomes" id="UP000008672"/>
    </source>
</evidence>
<feature type="transmembrane region" description="Helical" evidence="10">
    <location>
        <begin position="6"/>
        <end position="31"/>
    </location>
</feature>
<evidence type="ECO:0000259" key="11">
    <source>
        <dbReference type="PROSITE" id="PS50262"/>
    </source>
</evidence>
<evidence type="ECO:0000256" key="7">
    <source>
        <dbReference type="ARBA" id="ARBA00023170"/>
    </source>
</evidence>
<dbReference type="GeneTree" id="ENSGT00990000203527"/>
<evidence type="ECO:0000256" key="10">
    <source>
        <dbReference type="SAM" id="Phobius"/>
    </source>
</evidence>
<evidence type="ECO:0000256" key="1">
    <source>
        <dbReference type="ARBA" id="ARBA00004651"/>
    </source>
</evidence>
<dbReference type="InParanoid" id="H2ZX95"/>
<feature type="transmembrane region" description="Helical" evidence="10">
    <location>
        <begin position="122"/>
        <end position="144"/>
    </location>
</feature>
<keyword evidence="2" id="KW-1003">Cell membrane</keyword>
<dbReference type="InterPro" id="IPR000276">
    <property type="entry name" value="GPCR_Rhodpsn"/>
</dbReference>
<dbReference type="PRINTS" id="PR00237">
    <property type="entry name" value="GPCRRHODOPSN"/>
</dbReference>
<feature type="transmembrane region" description="Helical" evidence="10">
    <location>
        <begin position="217"/>
        <end position="238"/>
    </location>
</feature>
<name>H2ZX95_LATCH</name>
<feature type="transmembrane region" description="Helical" evidence="10">
    <location>
        <begin position="250"/>
        <end position="271"/>
    </location>
</feature>
<evidence type="ECO:0000256" key="3">
    <source>
        <dbReference type="ARBA" id="ARBA00022692"/>
    </source>
</evidence>
<dbReference type="GO" id="GO:0005886">
    <property type="term" value="C:plasma membrane"/>
    <property type="evidence" value="ECO:0007669"/>
    <property type="project" value="UniProtKB-SubCell"/>
</dbReference>
<dbReference type="PANTHER" id="PTHR45822">
    <property type="entry name" value="FREE FATTY ACID RECEPTOR 2-RELATED"/>
    <property type="match status" value="1"/>
</dbReference>
<dbReference type="Ensembl" id="ENSLACT00000002030.1">
    <property type="protein sequence ID" value="ENSLACP00000002016.1"/>
    <property type="gene ID" value="ENSLACG00000001802.1"/>
</dbReference>
<evidence type="ECO:0000256" key="4">
    <source>
        <dbReference type="ARBA" id="ARBA00022989"/>
    </source>
</evidence>
<keyword evidence="6 10" id="KW-0472">Membrane</keyword>
<keyword evidence="7 9" id="KW-0675">Receptor</keyword>
<feature type="transmembrane region" description="Helical" evidence="10">
    <location>
        <begin position="84"/>
        <end position="102"/>
    </location>
</feature>
<evidence type="ECO:0000256" key="6">
    <source>
        <dbReference type="ARBA" id="ARBA00023136"/>
    </source>
</evidence>
<evidence type="ECO:0000256" key="8">
    <source>
        <dbReference type="ARBA" id="ARBA00023224"/>
    </source>
</evidence>
<keyword evidence="5 9" id="KW-0297">G-protein coupled receptor</keyword>
<dbReference type="SUPFAM" id="SSF81321">
    <property type="entry name" value="Family A G protein-coupled receptor-like"/>
    <property type="match status" value="1"/>
</dbReference>
<dbReference type="GO" id="GO:0071398">
    <property type="term" value="P:cellular response to fatty acid"/>
    <property type="evidence" value="ECO:0007669"/>
    <property type="project" value="TreeGrafter"/>
</dbReference>
<dbReference type="EMBL" id="AFYH01227326">
    <property type="status" value="NOT_ANNOTATED_CDS"/>
    <property type="molecule type" value="Genomic_DNA"/>
</dbReference>
<dbReference type="OMA" id="CPLFNRG"/>
<dbReference type="InterPro" id="IPR013312">
    <property type="entry name" value="GPR40-rel_orph"/>
</dbReference>
<dbReference type="STRING" id="7897.ENSLACP00000002016"/>
<keyword evidence="4 10" id="KW-1133">Transmembrane helix</keyword>
<dbReference type="PRINTS" id="PR01904">
    <property type="entry name" value="GPR40FAMILY"/>
</dbReference>
<dbReference type="GO" id="GO:0004930">
    <property type="term" value="F:G protein-coupled receptor activity"/>
    <property type="evidence" value="ECO:0007669"/>
    <property type="project" value="UniProtKB-KW"/>
</dbReference>
<dbReference type="PROSITE" id="PS50262">
    <property type="entry name" value="G_PROTEIN_RECEP_F1_2"/>
    <property type="match status" value="1"/>
</dbReference>
<feature type="transmembrane region" description="Helical" evidence="10">
    <location>
        <begin position="43"/>
        <end position="64"/>
    </location>
</feature>
<keyword evidence="8 9" id="KW-0807">Transducer</keyword>
<dbReference type="AlphaFoldDB" id="H2ZX95"/>
<dbReference type="HOGENOM" id="CLU_009579_8_4_1"/>
<dbReference type="eggNOG" id="ENOG502QQGM">
    <property type="taxonomic scope" value="Eukaryota"/>
</dbReference>
<dbReference type="Pfam" id="PF00001">
    <property type="entry name" value="7tm_1"/>
    <property type="match status" value="1"/>
</dbReference>
<dbReference type="InterPro" id="IPR017452">
    <property type="entry name" value="GPCR_Rhodpsn_7TM"/>
</dbReference>
<evidence type="ECO:0000256" key="9">
    <source>
        <dbReference type="RuleBase" id="RU000688"/>
    </source>
</evidence>
<dbReference type="FunCoup" id="H2ZX95">
    <property type="interactions" value="510"/>
</dbReference>
<reference evidence="12" key="2">
    <citation type="submission" date="2025-08" db="UniProtKB">
        <authorList>
            <consortium name="Ensembl"/>
        </authorList>
    </citation>
    <scope>IDENTIFICATION</scope>
</reference>
<organism evidence="12 13">
    <name type="scientific">Latimeria chalumnae</name>
    <name type="common">Coelacanth</name>
    <dbReference type="NCBI Taxonomy" id="7897"/>
    <lineage>
        <taxon>Eukaryota</taxon>
        <taxon>Metazoa</taxon>
        <taxon>Chordata</taxon>
        <taxon>Craniata</taxon>
        <taxon>Vertebrata</taxon>
        <taxon>Euteleostomi</taxon>
        <taxon>Coelacanthiformes</taxon>
        <taxon>Coelacanthidae</taxon>
        <taxon>Latimeria</taxon>
    </lineage>
</organism>
<evidence type="ECO:0000256" key="5">
    <source>
        <dbReference type="ARBA" id="ARBA00023040"/>
    </source>
</evidence>